<dbReference type="GO" id="GO:0017178">
    <property type="term" value="F:diphthine-ammonia ligase activity"/>
    <property type="evidence" value="ECO:0007669"/>
    <property type="project" value="UniProtKB-EC"/>
</dbReference>
<dbReference type="EC" id="6.3.1.14" evidence="1"/>
<sequence length="1818" mass="188684">MACLSRATSPPAPCAAAAPPPSSLSPARCSPCLASSSPSCAGAGALGCDFVALISGGKDSIYSIHYALALGHRLRCVAYLRPPPSVLEADSFMYQSVGAELVRGIAKCLQAPLFVRTIEGKPVATDSVAYQETVGDEVEDLLHLLKAVKKRFPSITAVTAGAILSDYQRQRVENVCQRLGLQPFFFLWHRAQGQLLREMAAWGLDAVLVKTAAWGLGARQLGETIGTLVPQFQKMDREFGFHQCGEGGEYETVAVDCPLFRREALIVVRWNLVTHVPDAYAPVLLLQALRWRTREKGGAPAAAAGEGPSESLPTAAEAARAAAERARRGETAGDSSADAGPEGSHTEGGGDGDSCMLRVDEGVWIEDRNLSVERNEEAGQTELPRDSTSLRYVCACRPGFAAAKSRSKAPRCPACAFLRSLLSLQFYLSPAARGVAARASSLYAEALARLGLLQGRAARRSGGVGDVPPPTRAVGAGAADGEGKSAAANALSVGGSCRAAAAALAGRSCARTFRVSAVRVGRRVIVNACLGPLGAPEPPQATSRSEGDASVVLEAESPVGAAEAVPTAALSGLIVRSIRQVLADSRPSACAPSCSGKAETVMNGTRPQRNNLLLPVTHALLVWFGHPASAPSGQSASSSPPTSRGEGMAEGGDGAQNGRVSGEVFPQMAGAEASRSAAGSVPCGDASLASSPSRTLSTDALVCGNKVGVEQVLRDLQASGRHAFPVTSLFASLPDNVTRGVSGSDTVSRVLRLLVELEDDATVAGAAGGTDVFLGRAPASCSQSNGASSAFFYRRSRALTQSFDTRSLNLWLPALRLLPAAPQPLRSEENESEVRAEADRRREAASLDADARGPPRAAAAYCPFSVSSRSCHAAQCVGHEQAWEWGVRPCGDSSSNAGTGRRDAAFSTSASSRSLARLVASRPLPHTEISLGAVSGHVPHSGCLPRSPCALSAPPADCQSRAASPSSSSALSYAPLPLSAPAGGDSLRRGAQPDATATRPSPPAGQVEPTAAALQLLSGADLALEVAMASRNLLHAMRLAGAKATPKVGEDSGVDEEDQASDEEEEECGEAAATDGEDAMEGSSGEGSSGEAVHLTSVVPLPPPLVFAFLSLSEANCLLQANAVPGLSPSRDAARQPDDGKQMLEDGHANPGRAAPRSPREEISASAACADERVEARASSAVVGSILAGVRAQVESHFGRLPCDFAAQRISRPSKAVPQRRDDEESALMSPPRGAPGLVCCLCSSRGANCALVAPSAPSGSSSCFVSFSSASSSSPTCVMSSLESPAYCAQCLGTESLAVPAHLSGVQGGGRIALWPLGVRGENAAASRDASSTPVTPAADGREAGASRNRPEVAAVSSHRPFVAAVFLEGCKRKRQPRDAIGGAREERRGACDCEADNGGVEGPEEDERRVAEPRRRGESEVWSLSVSGDRARGRWVRTVRRSPSTEATNARSLRGGASKRTEQDMFLSEPRNEESVVAQRAACPCMLEDEEKHRAAARTHPSWRLDLNFSAVLRKTRSTQQQLREASAAMAAGDLGADWAAAVVTAGREDGGGCLRAAEAHIVEIHIGAENETHAGGRSAQEDDAQWLGVLVKGAVDAVLTLRRWTAAAPASPEALRTAQQSRENDEFNDASHATRDCVNALADGGWCAYVLYVPSSVSASHATGSTWETSFRRAFAAALCDCIAQETATSNEELIYLPVPAVSEAEGGSDTPSPVCDARGQRTVAEKNLATKRAASPASPERQICGSVDASFPPQGSSCDSSSSGGGTIPLFFLPVHALEKREGGMPRAQVVIVRDGSHACARSAPSVPTGGAEL</sequence>
<comment type="catalytic activity">
    <reaction evidence="5">
        <text>diphthine-[translation elongation factor 2] + NH4(+) + ATP = diphthamide-[translation elongation factor 2] + AMP + diphosphate + H(+)</text>
        <dbReference type="Rhea" id="RHEA:19753"/>
        <dbReference type="Rhea" id="RHEA-COMP:10172"/>
        <dbReference type="Rhea" id="RHEA-COMP:10174"/>
        <dbReference type="ChEBI" id="CHEBI:15378"/>
        <dbReference type="ChEBI" id="CHEBI:16692"/>
        <dbReference type="ChEBI" id="CHEBI:28938"/>
        <dbReference type="ChEBI" id="CHEBI:30616"/>
        <dbReference type="ChEBI" id="CHEBI:33019"/>
        <dbReference type="ChEBI" id="CHEBI:82696"/>
        <dbReference type="ChEBI" id="CHEBI:456215"/>
        <dbReference type="EC" id="6.3.1.14"/>
    </reaction>
</comment>
<organism evidence="8 9">
    <name type="scientific">Besnoitia besnoiti</name>
    <name type="common">Apicomplexan protozoan</name>
    <dbReference type="NCBI Taxonomy" id="94643"/>
    <lineage>
        <taxon>Eukaryota</taxon>
        <taxon>Sar</taxon>
        <taxon>Alveolata</taxon>
        <taxon>Apicomplexa</taxon>
        <taxon>Conoidasida</taxon>
        <taxon>Coccidia</taxon>
        <taxon>Eucoccidiorida</taxon>
        <taxon>Eimeriorina</taxon>
        <taxon>Sarcocystidae</taxon>
        <taxon>Besnoitia</taxon>
    </lineage>
</organism>
<dbReference type="CDD" id="cd01994">
    <property type="entry name" value="AANH_PF0828-like"/>
    <property type="match status" value="1"/>
</dbReference>
<accession>A0A2A9M7Y3</accession>
<comment type="caution">
    <text evidence="8">The sequence shown here is derived from an EMBL/GenBank/DDBJ whole genome shotgun (WGS) entry which is preliminary data.</text>
</comment>
<feature type="compositionally biased region" description="Basic and acidic residues" evidence="6">
    <location>
        <begin position="826"/>
        <end position="851"/>
    </location>
</feature>
<dbReference type="PANTHER" id="PTHR12196">
    <property type="entry name" value="DOMAIN OF UNKNOWN FUNCTION 71 DUF71 -CONTAINING PROTEIN"/>
    <property type="match status" value="1"/>
</dbReference>
<dbReference type="GeneID" id="40311557"/>
<feature type="compositionally biased region" description="Basic and acidic residues" evidence="6">
    <location>
        <begin position="1132"/>
        <end position="1148"/>
    </location>
</feature>
<feature type="compositionally biased region" description="Low complexity" evidence="6">
    <location>
        <begin position="299"/>
        <end position="321"/>
    </location>
</feature>
<dbReference type="SUPFAM" id="SSF52402">
    <property type="entry name" value="Adenine nucleotide alpha hydrolases-like"/>
    <property type="match status" value="1"/>
</dbReference>
<evidence type="ECO:0000313" key="8">
    <source>
        <dbReference type="EMBL" id="PFH34598.1"/>
    </source>
</evidence>
<feature type="region of interest" description="Disordered" evidence="6">
    <location>
        <begin position="954"/>
        <end position="1008"/>
    </location>
</feature>
<dbReference type="GO" id="GO:0017183">
    <property type="term" value="P:protein histidyl modification to diphthamide"/>
    <property type="evidence" value="ECO:0007669"/>
    <property type="project" value="TreeGrafter"/>
</dbReference>
<feature type="region of interest" description="Disordered" evidence="6">
    <location>
        <begin position="823"/>
        <end position="851"/>
    </location>
</feature>
<dbReference type="Pfam" id="PF01902">
    <property type="entry name" value="Diphthami_syn_2"/>
    <property type="match status" value="1"/>
</dbReference>
<feature type="region of interest" description="Disordered" evidence="6">
    <location>
        <begin position="1380"/>
        <end position="1416"/>
    </location>
</feature>
<feature type="region of interest" description="Disordered" evidence="6">
    <location>
        <begin position="299"/>
        <end position="354"/>
    </location>
</feature>
<gene>
    <name evidence="8" type="ORF">BESB_066310</name>
</gene>
<feature type="region of interest" description="Disordered" evidence="6">
    <location>
        <begin position="1044"/>
        <end position="1091"/>
    </location>
</feature>
<reference evidence="8 9" key="1">
    <citation type="submission" date="2017-09" db="EMBL/GenBank/DDBJ databases">
        <title>Genome sequencing of Besnoitia besnoiti strain Bb-Ger1.</title>
        <authorList>
            <person name="Schares G."/>
            <person name="Venepally P."/>
            <person name="Lorenzi H.A."/>
        </authorList>
    </citation>
    <scope>NUCLEOTIDE SEQUENCE [LARGE SCALE GENOMIC DNA]</scope>
    <source>
        <strain evidence="8 9">Bb-Ger1</strain>
    </source>
</reference>
<proteinExistence type="predicted"/>
<feature type="domain" description="Diphthamide synthase" evidence="7">
    <location>
        <begin position="51"/>
        <end position="263"/>
    </location>
</feature>
<feature type="compositionally biased region" description="Low complexity" evidence="6">
    <location>
        <begin position="962"/>
        <end position="982"/>
    </location>
</feature>
<evidence type="ECO:0000256" key="6">
    <source>
        <dbReference type="SAM" id="MobiDB-lite"/>
    </source>
</evidence>
<feature type="compositionally biased region" description="Basic and acidic residues" evidence="6">
    <location>
        <begin position="322"/>
        <end position="331"/>
    </location>
</feature>
<dbReference type="KEGG" id="bbes:BESB_066310"/>
<feature type="region of interest" description="Disordered" evidence="6">
    <location>
        <begin position="1442"/>
        <end position="1464"/>
    </location>
</feature>
<feature type="region of interest" description="Disordered" evidence="6">
    <location>
        <begin position="1326"/>
        <end position="1354"/>
    </location>
</feature>
<dbReference type="PANTHER" id="PTHR12196:SF2">
    <property type="entry name" value="DIPHTHINE--AMMONIA LIGASE"/>
    <property type="match status" value="1"/>
</dbReference>
<dbReference type="InterPro" id="IPR002761">
    <property type="entry name" value="Diphthami_syn_dom"/>
</dbReference>
<dbReference type="RefSeq" id="XP_029218607.1">
    <property type="nucleotide sequence ID" value="XM_029365024.1"/>
</dbReference>
<feature type="region of interest" description="Disordered" evidence="6">
    <location>
        <begin position="630"/>
        <end position="661"/>
    </location>
</feature>
<evidence type="ECO:0000256" key="3">
    <source>
        <dbReference type="ARBA" id="ARBA00029814"/>
    </source>
</evidence>
<evidence type="ECO:0000256" key="4">
    <source>
        <dbReference type="ARBA" id="ARBA00031552"/>
    </source>
</evidence>
<dbReference type="STRING" id="94643.A0A2A9M7Y3"/>
<evidence type="ECO:0000313" key="9">
    <source>
        <dbReference type="Proteomes" id="UP000224006"/>
    </source>
</evidence>
<dbReference type="FunFam" id="3.40.50.620:FF:000145">
    <property type="entry name" value="ATP-binding domain containing protein"/>
    <property type="match status" value="1"/>
</dbReference>
<keyword evidence="9" id="KW-1185">Reference proteome</keyword>
<dbReference type="VEuPathDB" id="ToxoDB:BESB_066310"/>
<dbReference type="EMBL" id="NWUJ01000006">
    <property type="protein sequence ID" value="PFH34598.1"/>
    <property type="molecule type" value="Genomic_DNA"/>
</dbReference>
<feature type="compositionally biased region" description="Polar residues" evidence="6">
    <location>
        <begin position="1444"/>
        <end position="1453"/>
    </location>
</feature>
<protein>
    <recommendedName>
        <fullName evidence="2">Diphthine--ammonia ligase</fullName>
        <ecNumber evidence="1">6.3.1.14</ecNumber>
    </recommendedName>
    <alternativeName>
        <fullName evidence="3">Diphthamide synthase</fullName>
    </alternativeName>
    <alternativeName>
        <fullName evidence="4">Diphthamide synthetase</fullName>
    </alternativeName>
</protein>
<dbReference type="NCBIfam" id="TIGR00290">
    <property type="entry name" value="MJ0570_dom"/>
    <property type="match status" value="1"/>
</dbReference>
<evidence type="ECO:0000259" key="7">
    <source>
        <dbReference type="Pfam" id="PF01902"/>
    </source>
</evidence>
<feature type="compositionally biased region" description="Acidic residues" evidence="6">
    <location>
        <begin position="1052"/>
        <end position="1080"/>
    </location>
</feature>
<evidence type="ECO:0000256" key="5">
    <source>
        <dbReference type="ARBA" id="ARBA00048108"/>
    </source>
</evidence>
<name>A0A2A9M7Y3_BESBE</name>
<dbReference type="OrthoDB" id="332586at2759"/>
<evidence type="ECO:0000256" key="2">
    <source>
        <dbReference type="ARBA" id="ARBA00018426"/>
    </source>
</evidence>
<evidence type="ECO:0000256" key="1">
    <source>
        <dbReference type="ARBA" id="ARBA00012089"/>
    </source>
</evidence>
<feature type="region of interest" description="Disordered" evidence="6">
    <location>
        <begin position="889"/>
        <end position="909"/>
    </location>
</feature>
<dbReference type="Gene3D" id="3.90.1490.10">
    <property type="entry name" value="putative n-type atp pyrophosphatase, domain 2"/>
    <property type="match status" value="1"/>
</dbReference>
<dbReference type="Proteomes" id="UP000224006">
    <property type="component" value="Chromosome VI"/>
</dbReference>
<dbReference type="InterPro" id="IPR014729">
    <property type="entry name" value="Rossmann-like_a/b/a_fold"/>
</dbReference>
<feature type="compositionally biased region" description="Basic and acidic residues" evidence="6">
    <location>
        <begin position="1341"/>
        <end position="1352"/>
    </location>
</feature>
<dbReference type="InterPro" id="IPR030662">
    <property type="entry name" value="DPH6/MJ0570"/>
</dbReference>
<feature type="compositionally biased region" description="Low complexity" evidence="6">
    <location>
        <begin position="630"/>
        <end position="643"/>
    </location>
</feature>
<feature type="region of interest" description="Disordered" evidence="6">
    <location>
        <begin position="1125"/>
        <end position="1166"/>
    </location>
</feature>
<dbReference type="Gene3D" id="3.40.50.620">
    <property type="entry name" value="HUPs"/>
    <property type="match status" value="1"/>
</dbReference>